<dbReference type="AlphaFoldDB" id="A0A8J6NHL7"/>
<evidence type="ECO:0000313" key="2">
    <source>
        <dbReference type="Proteomes" id="UP000614469"/>
    </source>
</evidence>
<evidence type="ECO:0000313" key="1">
    <source>
        <dbReference type="EMBL" id="MBC8333752.1"/>
    </source>
</evidence>
<proteinExistence type="predicted"/>
<protein>
    <submittedName>
        <fullName evidence="1">Uncharacterized protein</fullName>
    </submittedName>
</protein>
<name>A0A8J6NHL7_9CHLR</name>
<accession>A0A8J6NHL7</accession>
<comment type="caution">
    <text evidence="1">The sequence shown here is derived from an EMBL/GenBank/DDBJ whole genome shotgun (WGS) entry which is preliminary data.</text>
</comment>
<organism evidence="1 2">
    <name type="scientific">Candidatus Desulfolinea nitratireducens</name>
    <dbReference type="NCBI Taxonomy" id="2841698"/>
    <lineage>
        <taxon>Bacteria</taxon>
        <taxon>Bacillati</taxon>
        <taxon>Chloroflexota</taxon>
        <taxon>Anaerolineae</taxon>
        <taxon>Anaerolineales</taxon>
        <taxon>Anaerolineales incertae sedis</taxon>
        <taxon>Candidatus Desulfolinea</taxon>
    </lineage>
</organism>
<dbReference type="EMBL" id="JACNJN010000024">
    <property type="protein sequence ID" value="MBC8333752.1"/>
    <property type="molecule type" value="Genomic_DNA"/>
</dbReference>
<dbReference type="Proteomes" id="UP000614469">
    <property type="component" value="Unassembled WGS sequence"/>
</dbReference>
<sequence length="85" mass="9121">MNIQDEFTILPISTFLDGQLLPLSQAGGRWEKIEIEVLKEASSENCTGWGVFPVLPTGVLGECQLLSADQRVVAATLDALQGGYA</sequence>
<gene>
    <name evidence="1" type="ORF">H8E29_00665</name>
</gene>
<reference evidence="1 2" key="1">
    <citation type="submission" date="2020-08" db="EMBL/GenBank/DDBJ databases">
        <title>Bridging the membrane lipid divide: bacteria of the FCB group superphylum have the potential to synthesize archaeal ether lipids.</title>
        <authorList>
            <person name="Villanueva L."/>
            <person name="Von Meijenfeldt F.A.B."/>
            <person name="Westbye A.B."/>
            <person name="Yadav S."/>
            <person name="Hopmans E.C."/>
            <person name="Dutilh B.E."/>
            <person name="Sinninghe Damste J.S."/>
        </authorList>
    </citation>
    <scope>NUCLEOTIDE SEQUENCE [LARGE SCALE GENOMIC DNA]</scope>
    <source>
        <strain evidence="1">NIOZ-UU36</strain>
    </source>
</reference>